<evidence type="ECO:0000313" key="2">
    <source>
        <dbReference type="EMBL" id="SSA47510.1"/>
    </source>
</evidence>
<dbReference type="SFLD" id="SFLDG01129">
    <property type="entry name" value="C1.5:_HAD__Beta-PGM__Phosphata"/>
    <property type="match status" value="1"/>
</dbReference>
<dbReference type="PRINTS" id="PR00413">
    <property type="entry name" value="HADHALOGNASE"/>
</dbReference>
<sequence length="206" mass="22928">MTVQAVVFDIGNVLIEWQPENFFDREVGEERRREMFAAIDLHAMNDRIDSGENFSKVVRETEAAHPDFAHEIAMWHDRWLELAAPVIPHSVRLMRALRSKGIPVHALTNFGVETFALAQTEYDFLTEFDMAFVSGHLQVIKPAPAIYAAVEAGTGLTGEALLFADDRPDNVAAAEARGWRAHLFDGPEGWAARLVAEGLLTEEDAA</sequence>
<dbReference type="NCBIfam" id="TIGR01509">
    <property type="entry name" value="HAD-SF-IA-v3"/>
    <property type="match status" value="1"/>
</dbReference>
<dbReference type="CDD" id="cd02603">
    <property type="entry name" value="HAD_sEH-N_like"/>
    <property type="match status" value="1"/>
</dbReference>
<accession>A0A2Y9AST9</accession>
<dbReference type="OrthoDB" id="9807742at2"/>
<gene>
    <name evidence="1" type="ORF">BCF38_10657</name>
    <name evidence="2" type="ORF">SAMN05421539_10657</name>
</gene>
<dbReference type="PANTHER" id="PTHR43611:SF3">
    <property type="entry name" value="FLAVIN MONONUCLEOTIDE HYDROLASE 1, CHLOROPLATIC"/>
    <property type="match status" value="1"/>
</dbReference>
<dbReference type="SFLD" id="SFLDS00003">
    <property type="entry name" value="Haloacid_Dehalogenase"/>
    <property type="match status" value="1"/>
</dbReference>
<dbReference type="SUPFAM" id="SSF56784">
    <property type="entry name" value="HAD-like"/>
    <property type="match status" value="1"/>
</dbReference>
<evidence type="ECO:0000313" key="4">
    <source>
        <dbReference type="Proteomes" id="UP000251571"/>
    </source>
</evidence>
<organism evidence="2 4">
    <name type="scientific">Jannaschia seohaensis</name>
    <dbReference type="NCBI Taxonomy" id="475081"/>
    <lineage>
        <taxon>Bacteria</taxon>
        <taxon>Pseudomonadati</taxon>
        <taxon>Pseudomonadota</taxon>
        <taxon>Alphaproteobacteria</taxon>
        <taxon>Rhodobacterales</taxon>
        <taxon>Roseobacteraceae</taxon>
        <taxon>Jannaschia</taxon>
    </lineage>
</organism>
<name>A0A2Y9AST9_9RHOB</name>
<dbReference type="InterPro" id="IPR006439">
    <property type="entry name" value="HAD-SF_hydro_IA"/>
</dbReference>
<reference evidence="1 3" key="2">
    <citation type="submission" date="2018-03" db="EMBL/GenBank/DDBJ databases">
        <title>Genomic Encyclopedia of Archaeal and Bacterial Type Strains, Phase II (KMG-II): from individual species to whole genera.</title>
        <authorList>
            <person name="Goeker M."/>
        </authorList>
    </citation>
    <scope>NUCLEOTIDE SEQUENCE [LARGE SCALE GENOMIC DNA]</scope>
    <source>
        <strain evidence="1 3">DSM 25227</strain>
    </source>
</reference>
<dbReference type="EMBL" id="QGDJ01000006">
    <property type="protein sequence ID" value="PWJ17447.1"/>
    <property type="molecule type" value="Genomic_DNA"/>
</dbReference>
<dbReference type="Gene3D" id="3.40.50.1000">
    <property type="entry name" value="HAD superfamily/HAD-like"/>
    <property type="match status" value="1"/>
</dbReference>
<evidence type="ECO:0000313" key="3">
    <source>
        <dbReference type="Proteomes" id="UP000245839"/>
    </source>
</evidence>
<evidence type="ECO:0000313" key="1">
    <source>
        <dbReference type="EMBL" id="PWJ17447.1"/>
    </source>
</evidence>
<dbReference type="EMBL" id="UETC01000006">
    <property type="protein sequence ID" value="SSA47510.1"/>
    <property type="molecule type" value="Genomic_DNA"/>
</dbReference>
<dbReference type="InterPro" id="IPR036412">
    <property type="entry name" value="HAD-like_sf"/>
</dbReference>
<dbReference type="Pfam" id="PF00702">
    <property type="entry name" value="Hydrolase"/>
    <property type="match status" value="1"/>
</dbReference>
<dbReference type="PANTHER" id="PTHR43611">
    <property type="entry name" value="ALPHA-D-GLUCOSE 1-PHOSPHATE PHOSPHATASE"/>
    <property type="match status" value="1"/>
</dbReference>
<protein>
    <submittedName>
        <fullName evidence="2">2-haloacid dehalogenase</fullName>
    </submittedName>
</protein>
<dbReference type="InterPro" id="IPR023198">
    <property type="entry name" value="PGP-like_dom2"/>
</dbReference>
<dbReference type="AlphaFoldDB" id="A0A2Y9AST9"/>
<dbReference type="Gene3D" id="1.10.150.240">
    <property type="entry name" value="Putative phosphatase, domain 2"/>
    <property type="match status" value="1"/>
</dbReference>
<keyword evidence="3" id="KW-1185">Reference proteome</keyword>
<dbReference type="Proteomes" id="UP000245839">
    <property type="component" value="Unassembled WGS sequence"/>
</dbReference>
<dbReference type="Proteomes" id="UP000251571">
    <property type="component" value="Unassembled WGS sequence"/>
</dbReference>
<dbReference type="InterPro" id="IPR023214">
    <property type="entry name" value="HAD_sf"/>
</dbReference>
<reference evidence="2 4" key="1">
    <citation type="submission" date="2016-10" db="EMBL/GenBank/DDBJ databases">
        <authorList>
            <person name="Cai Z."/>
        </authorList>
    </citation>
    <scope>NUCLEOTIDE SEQUENCE [LARGE SCALE GENOMIC DNA]</scope>
    <source>
        <strain evidence="2 4">DSM 25227</strain>
    </source>
</reference>
<dbReference type="RefSeq" id="WP_109564883.1">
    <property type="nucleotide sequence ID" value="NZ_QGDJ01000006.1"/>
</dbReference>
<proteinExistence type="predicted"/>